<evidence type="ECO:0000313" key="11">
    <source>
        <dbReference type="Proteomes" id="UP000094569"/>
    </source>
</evidence>
<keyword evidence="8" id="KW-0472">Membrane</keyword>
<keyword evidence="8" id="KW-1133">Transmembrane helix</keyword>
<sequence>MAVLIDLTAAVPFLWLGILGAVAVLVYQKWFGSELDIPRIGPKPTILGNTSKGEFYHRSVEMVNEGYAKYKDSLYYLWTTNMDRVMIPAKYMDEFNKVPRSHLKLTATVRHSGKYTGMDIADEGMLGYDVCAGPLSQNIGRLAQPVYDEILYALQGKISAAKEVNGVYTVPMYLTILELVTASTARMFVGPDLCRDTEWLSTVSGYTVDVGAVAGDLQKHYKFLHPIIAPRLESYKQLQRRFDKICKILIPIFEQRRNMDSKAHADMIQWLIDTAKGPDTESTRLARRMPFLNMAAIHTTTHTTVNVILDLCHRPEYIQPLREEIIEIMRAHGGVKASTLANLKKLDSFMKESQRLNPMDLMIFNRQIAKPVTLSNNITIPQKTFISMPIYPMCRDPERYPDPETFDGYRFYKLRQAKEQSRYQFAASDRDGPGWGFGKFACPGRFWAAAQIKLVVMALLLHYDIGYPEGQTDRPEDIMLGEKRTPSRTQQMVLKRLDPAPSFNMGVPKLIFGAASFGMNFVNPEDVQEVLDYLKDNNITHLDTAGRYPPTSPGRSEELLGETKAVSQGFTIDTKILTLSPDHRGELKKSAIEKSINTSLQRMGVEQVNTLHIHFPDLETPLKEQAETFDSLHKAGKFKNLGVSNFQPELLQEFIDICEANGYIKPTVYQGDYSAVNRGMEKKLLPILKKHGIAYNAFRVLASGFLSGKLTNGNAEGTRFDGDGPMNKFMQSLYNQESLHNALKQLEETTCALGITTIDAALRWAYYHSSLEKSDGIILGASSIKQIKSNVESISRGPLPQECLDTFERIWETLEPVRGDIL</sequence>
<evidence type="ECO:0000256" key="8">
    <source>
        <dbReference type="SAM" id="Phobius"/>
    </source>
</evidence>
<dbReference type="InterPro" id="IPR036396">
    <property type="entry name" value="Cyt_P450_sf"/>
</dbReference>
<protein>
    <recommendedName>
        <fullName evidence="9">NADP-dependent oxidoreductase domain-containing protein</fullName>
    </recommendedName>
</protein>
<reference evidence="10 11" key="1">
    <citation type="journal article" date="2016" name="BMC Genomics">
        <title>Comparative genomic and transcriptomic analyses of the Fuzhuan brick tea-fermentation fungus Aspergillus cristatus.</title>
        <authorList>
            <person name="Ge Y."/>
            <person name="Wang Y."/>
            <person name="Liu Y."/>
            <person name="Tan Y."/>
            <person name="Ren X."/>
            <person name="Zhang X."/>
            <person name="Hyde K.D."/>
            <person name="Liu Y."/>
            <person name="Liu Z."/>
        </authorList>
    </citation>
    <scope>NUCLEOTIDE SEQUENCE [LARGE SCALE GENOMIC DNA]</scope>
    <source>
        <strain evidence="10 11">GZAAS20.1005</strain>
    </source>
</reference>
<keyword evidence="6" id="KW-0503">Monooxygenase</keyword>
<dbReference type="GO" id="GO:0020037">
    <property type="term" value="F:heme binding"/>
    <property type="evidence" value="ECO:0007669"/>
    <property type="project" value="InterPro"/>
</dbReference>
<comment type="cofactor">
    <cofactor evidence="1 7">
        <name>heme</name>
        <dbReference type="ChEBI" id="CHEBI:30413"/>
    </cofactor>
</comment>
<comment type="caution">
    <text evidence="10">The sequence shown here is derived from an EMBL/GenBank/DDBJ whole genome shotgun (WGS) entry which is preliminary data.</text>
</comment>
<comment type="similarity">
    <text evidence="2">Belongs to the cytochrome P450 family.</text>
</comment>
<dbReference type="Pfam" id="PF00248">
    <property type="entry name" value="Aldo_ket_red"/>
    <property type="match status" value="1"/>
</dbReference>
<keyword evidence="3 7" id="KW-0479">Metal-binding</keyword>
<dbReference type="InterPro" id="IPR036812">
    <property type="entry name" value="NAD(P)_OxRdtase_dom_sf"/>
</dbReference>
<dbReference type="GO" id="GO:0004497">
    <property type="term" value="F:monooxygenase activity"/>
    <property type="evidence" value="ECO:0007669"/>
    <property type="project" value="UniProtKB-KW"/>
</dbReference>
<dbReference type="Proteomes" id="UP000094569">
    <property type="component" value="Unassembled WGS sequence"/>
</dbReference>
<dbReference type="InterPro" id="IPR023210">
    <property type="entry name" value="NADP_OxRdtase_dom"/>
</dbReference>
<name>A0A1E3B1Z2_ASPCR</name>
<evidence type="ECO:0000256" key="5">
    <source>
        <dbReference type="ARBA" id="ARBA00023004"/>
    </source>
</evidence>
<dbReference type="Gene3D" id="1.10.630.10">
    <property type="entry name" value="Cytochrome P450"/>
    <property type="match status" value="1"/>
</dbReference>
<accession>A0A1E3B1Z2</accession>
<dbReference type="PANTHER" id="PTHR46206:SF7">
    <property type="entry name" value="P450, PUTATIVE (EUROFUNG)-RELATED"/>
    <property type="match status" value="1"/>
</dbReference>
<dbReference type="PROSITE" id="PS00062">
    <property type="entry name" value="ALDOKETO_REDUCTASE_2"/>
    <property type="match status" value="1"/>
</dbReference>
<dbReference type="PRINTS" id="PR00465">
    <property type="entry name" value="EP450IV"/>
</dbReference>
<dbReference type="OrthoDB" id="1844152at2759"/>
<keyword evidence="7" id="KW-0349">Heme</keyword>
<evidence type="ECO:0000256" key="7">
    <source>
        <dbReference type="PIRSR" id="PIRSR602403-1"/>
    </source>
</evidence>
<gene>
    <name evidence="10" type="ORF">SI65_09715</name>
</gene>
<evidence type="ECO:0000313" key="10">
    <source>
        <dbReference type="EMBL" id="ODM14963.1"/>
    </source>
</evidence>
<dbReference type="InterPro" id="IPR001128">
    <property type="entry name" value="Cyt_P450"/>
</dbReference>
<dbReference type="InterPro" id="IPR018170">
    <property type="entry name" value="Aldo/ket_reductase_CS"/>
</dbReference>
<dbReference type="EMBL" id="JXNT01000020">
    <property type="protein sequence ID" value="ODM14963.1"/>
    <property type="molecule type" value="Genomic_DNA"/>
</dbReference>
<organism evidence="10 11">
    <name type="scientific">Aspergillus cristatus</name>
    <name type="common">Chinese Fuzhuan brick tea-fermentation fungus</name>
    <name type="synonym">Eurotium cristatum</name>
    <dbReference type="NCBI Taxonomy" id="573508"/>
    <lineage>
        <taxon>Eukaryota</taxon>
        <taxon>Fungi</taxon>
        <taxon>Dikarya</taxon>
        <taxon>Ascomycota</taxon>
        <taxon>Pezizomycotina</taxon>
        <taxon>Eurotiomycetes</taxon>
        <taxon>Eurotiomycetidae</taxon>
        <taxon>Eurotiales</taxon>
        <taxon>Aspergillaceae</taxon>
        <taxon>Aspergillus</taxon>
        <taxon>Aspergillus subgen. Aspergillus</taxon>
    </lineage>
</organism>
<dbReference type="SUPFAM" id="SSF48264">
    <property type="entry name" value="Cytochrome P450"/>
    <property type="match status" value="1"/>
</dbReference>
<evidence type="ECO:0000256" key="3">
    <source>
        <dbReference type="ARBA" id="ARBA00022723"/>
    </source>
</evidence>
<feature type="domain" description="NADP-dependent oxidoreductase" evidence="9">
    <location>
        <begin position="509"/>
        <end position="811"/>
    </location>
</feature>
<evidence type="ECO:0000256" key="2">
    <source>
        <dbReference type="ARBA" id="ARBA00010617"/>
    </source>
</evidence>
<keyword evidence="8" id="KW-0812">Transmembrane</keyword>
<dbReference type="GO" id="GO:0019748">
    <property type="term" value="P:secondary metabolic process"/>
    <property type="evidence" value="ECO:0007669"/>
    <property type="project" value="UniProtKB-ARBA"/>
</dbReference>
<evidence type="ECO:0000256" key="1">
    <source>
        <dbReference type="ARBA" id="ARBA00001971"/>
    </source>
</evidence>
<dbReference type="CDD" id="cd11041">
    <property type="entry name" value="CYP503A1-like"/>
    <property type="match status" value="1"/>
</dbReference>
<keyword evidence="5 7" id="KW-0408">Iron</keyword>
<dbReference type="Pfam" id="PF00067">
    <property type="entry name" value="p450"/>
    <property type="match status" value="1"/>
</dbReference>
<keyword evidence="4" id="KW-0560">Oxidoreductase</keyword>
<keyword evidence="11" id="KW-1185">Reference proteome</keyword>
<dbReference type="InterPro" id="IPR002403">
    <property type="entry name" value="Cyt_P450_E_grp-IV"/>
</dbReference>
<dbReference type="Gene3D" id="3.20.20.100">
    <property type="entry name" value="NADP-dependent oxidoreductase domain"/>
    <property type="match status" value="1"/>
</dbReference>
<dbReference type="STRING" id="573508.A0A1E3B1Z2"/>
<dbReference type="GO" id="GO:0016705">
    <property type="term" value="F:oxidoreductase activity, acting on paired donors, with incorporation or reduction of molecular oxygen"/>
    <property type="evidence" value="ECO:0007669"/>
    <property type="project" value="InterPro"/>
</dbReference>
<evidence type="ECO:0000256" key="4">
    <source>
        <dbReference type="ARBA" id="ARBA00023002"/>
    </source>
</evidence>
<evidence type="ECO:0000256" key="6">
    <source>
        <dbReference type="ARBA" id="ARBA00023033"/>
    </source>
</evidence>
<dbReference type="AlphaFoldDB" id="A0A1E3B1Z2"/>
<dbReference type="GO" id="GO:0005506">
    <property type="term" value="F:iron ion binding"/>
    <property type="evidence" value="ECO:0007669"/>
    <property type="project" value="InterPro"/>
</dbReference>
<feature type="transmembrane region" description="Helical" evidence="8">
    <location>
        <begin position="7"/>
        <end position="27"/>
    </location>
</feature>
<dbReference type="PANTHER" id="PTHR46206">
    <property type="entry name" value="CYTOCHROME P450"/>
    <property type="match status" value="1"/>
</dbReference>
<dbReference type="SUPFAM" id="SSF51430">
    <property type="entry name" value="NAD(P)-linked oxidoreductase"/>
    <property type="match status" value="1"/>
</dbReference>
<feature type="binding site" description="axial binding residue" evidence="7">
    <location>
        <position position="442"/>
    </location>
    <ligand>
        <name>heme</name>
        <dbReference type="ChEBI" id="CHEBI:30413"/>
    </ligand>
    <ligandPart>
        <name>Fe</name>
        <dbReference type="ChEBI" id="CHEBI:18248"/>
    </ligandPart>
</feature>
<proteinExistence type="inferred from homology"/>
<dbReference type="VEuPathDB" id="FungiDB:SI65_09715"/>
<evidence type="ECO:0000259" key="9">
    <source>
        <dbReference type="Pfam" id="PF00248"/>
    </source>
</evidence>
<dbReference type="CDD" id="cd19075">
    <property type="entry name" value="AKR_AKR7A1-5"/>
    <property type="match status" value="1"/>
</dbReference>